<dbReference type="Proteomes" id="UP000765509">
    <property type="component" value="Unassembled WGS sequence"/>
</dbReference>
<evidence type="ECO:0000256" key="1">
    <source>
        <dbReference type="SAM" id="MobiDB-lite"/>
    </source>
</evidence>
<reference evidence="2" key="1">
    <citation type="submission" date="2021-03" db="EMBL/GenBank/DDBJ databases">
        <title>Draft genome sequence of rust myrtle Austropuccinia psidii MF-1, a brazilian biotype.</title>
        <authorList>
            <person name="Quecine M.C."/>
            <person name="Pachon D.M.R."/>
            <person name="Bonatelli M.L."/>
            <person name="Correr F.H."/>
            <person name="Franceschini L.M."/>
            <person name="Leite T.F."/>
            <person name="Margarido G.R.A."/>
            <person name="Almeida C.A."/>
            <person name="Ferrarezi J.A."/>
            <person name="Labate C.A."/>
        </authorList>
    </citation>
    <scope>NUCLEOTIDE SEQUENCE</scope>
    <source>
        <strain evidence="2">MF-1</strain>
    </source>
</reference>
<feature type="compositionally biased region" description="Polar residues" evidence="1">
    <location>
        <begin position="192"/>
        <end position="212"/>
    </location>
</feature>
<dbReference type="OrthoDB" id="2504565at2759"/>
<evidence type="ECO:0000313" key="3">
    <source>
        <dbReference type="Proteomes" id="UP000765509"/>
    </source>
</evidence>
<evidence type="ECO:0000313" key="2">
    <source>
        <dbReference type="EMBL" id="MBW0470545.1"/>
    </source>
</evidence>
<keyword evidence="3" id="KW-1185">Reference proteome</keyword>
<comment type="caution">
    <text evidence="2">The sequence shown here is derived from an EMBL/GenBank/DDBJ whole genome shotgun (WGS) entry which is preliminary data.</text>
</comment>
<name>A0A9Q3GKQ2_9BASI</name>
<sequence>MVEYSIELAERYKLSGNNFLDWKVRMKSILNFKKLYALATGTEDAELASERDKLDPKRRDLAFEIICINCDVKIAAQFSTESNNDPMALWKSIDKYYQPKTIQNQANYLKRIFSTHLQENDKTIKSSILLDSVVAMWTIRNLPEEYKTIGELWLKKVKIEKGTPYLKDTIEELHAYLVRTEEDDTTEKALATQRNKNQNKSKTTNRCSNNYHNPLAQHSEEDCWKLHPEK</sequence>
<organism evidence="2 3">
    <name type="scientific">Austropuccinia psidii MF-1</name>
    <dbReference type="NCBI Taxonomy" id="1389203"/>
    <lineage>
        <taxon>Eukaryota</taxon>
        <taxon>Fungi</taxon>
        <taxon>Dikarya</taxon>
        <taxon>Basidiomycota</taxon>
        <taxon>Pucciniomycotina</taxon>
        <taxon>Pucciniomycetes</taxon>
        <taxon>Pucciniales</taxon>
        <taxon>Sphaerophragmiaceae</taxon>
        <taxon>Austropuccinia</taxon>
    </lineage>
</organism>
<gene>
    <name evidence="2" type="ORF">O181_010260</name>
</gene>
<dbReference type="EMBL" id="AVOT02002487">
    <property type="protein sequence ID" value="MBW0470545.1"/>
    <property type="molecule type" value="Genomic_DNA"/>
</dbReference>
<feature type="region of interest" description="Disordered" evidence="1">
    <location>
        <begin position="190"/>
        <end position="213"/>
    </location>
</feature>
<protein>
    <submittedName>
        <fullName evidence="2">Uncharacterized protein</fullName>
    </submittedName>
</protein>
<dbReference type="AlphaFoldDB" id="A0A9Q3GKQ2"/>
<proteinExistence type="predicted"/>
<accession>A0A9Q3GKQ2</accession>